<name>A0ABD1GCL1_SALDI</name>
<keyword evidence="1" id="KW-0677">Repeat</keyword>
<organism evidence="3 4">
    <name type="scientific">Salvia divinorum</name>
    <name type="common">Maria pastora</name>
    <name type="synonym">Diviner's sage</name>
    <dbReference type="NCBI Taxonomy" id="28513"/>
    <lineage>
        <taxon>Eukaryota</taxon>
        <taxon>Viridiplantae</taxon>
        <taxon>Streptophyta</taxon>
        <taxon>Embryophyta</taxon>
        <taxon>Tracheophyta</taxon>
        <taxon>Spermatophyta</taxon>
        <taxon>Magnoliopsida</taxon>
        <taxon>eudicotyledons</taxon>
        <taxon>Gunneridae</taxon>
        <taxon>Pentapetalae</taxon>
        <taxon>asterids</taxon>
        <taxon>lamiids</taxon>
        <taxon>Lamiales</taxon>
        <taxon>Lamiaceae</taxon>
        <taxon>Nepetoideae</taxon>
        <taxon>Mentheae</taxon>
        <taxon>Salviinae</taxon>
        <taxon>Salvia</taxon>
        <taxon>Salvia subgen. Calosphace</taxon>
    </lineage>
</organism>
<reference evidence="3 4" key="1">
    <citation type="submission" date="2024-06" db="EMBL/GenBank/DDBJ databases">
        <title>A chromosome level genome sequence of Diviner's sage (Salvia divinorum).</title>
        <authorList>
            <person name="Ford S.A."/>
            <person name="Ro D.-K."/>
            <person name="Ness R.W."/>
            <person name="Phillips M.A."/>
        </authorList>
    </citation>
    <scope>NUCLEOTIDE SEQUENCE [LARGE SCALE GENOMIC DNA]</scope>
    <source>
        <strain evidence="3">SAF-2024a</strain>
        <tissue evidence="3">Leaf</tissue>
    </source>
</reference>
<dbReference type="InterPro" id="IPR002110">
    <property type="entry name" value="Ankyrin_rpt"/>
</dbReference>
<dbReference type="SUPFAM" id="SSF48403">
    <property type="entry name" value="Ankyrin repeat"/>
    <property type="match status" value="1"/>
</dbReference>
<dbReference type="PANTHER" id="PTHR24186">
    <property type="entry name" value="PROTEIN PHOSPHATASE 1 REGULATORY SUBUNIT"/>
    <property type="match status" value="1"/>
</dbReference>
<comment type="caution">
    <text evidence="3">The sequence shown here is derived from an EMBL/GenBank/DDBJ whole genome shotgun (WGS) entry which is preliminary data.</text>
</comment>
<evidence type="ECO:0000313" key="3">
    <source>
        <dbReference type="EMBL" id="KAL1541864.1"/>
    </source>
</evidence>
<dbReference type="Gene3D" id="1.25.40.20">
    <property type="entry name" value="Ankyrin repeat-containing domain"/>
    <property type="match status" value="1"/>
</dbReference>
<accession>A0ABD1GCL1</accession>
<dbReference type="Pfam" id="PF12796">
    <property type="entry name" value="Ank_2"/>
    <property type="match status" value="1"/>
</dbReference>
<dbReference type="SMART" id="SM00248">
    <property type="entry name" value="ANK"/>
    <property type="match status" value="3"/>
</dbReference>
<keyword evidence="4" id="KW-1185">Reference proteome</keyword>
<proteinExistence type="predicted"/>
<sequence>MHGQTAVVEHVLERNSRLARSSDSRKSSPLHIAADEGDLEITKRLVLEAPEVCWWRDDQGMNPIHVSAVKGRAVVLEELLQPDMSPARETVLGGQTVLHLCVKHCRIEALKVLVEKLGTWFLQRMVMGRHSCIWLLDPINLRSYDTWWKVTK</sequence>
<dbReference type="InterPro" id="IPR036770">
    <property type="entry name" value="Ankyrin_rpt-contain_sf"/>
</dbReference>
<evidence type="ECO:0000313" key="4">
    <source>
        <dbReference type="Proteomes" id="UP001567538"/>
    </source>
</evidence>
<keyword evidence="2" id="KW-0040">ANK repeat</keyword>
<dbReference type="EMBL" id="JBEAFC010000009">
    <property type="protein sequence ID" value="KAL1541864.1"/>
    <property type="molecule type" value="Genomic_DNA"/>
</dbReference>
<protein>
    <submittedName>
        <fullName evidence="3">Ankyrin repeat-containing protein BDA1-like isoform X5</fullName>
    </submittedName>
</protein>
<evidence type="ECO:0000256" key="1">
    <source>
        <dbReference type="ARBA" id="ARBA00022737"/>
    </source>
</evidence>
<dbReference type="Proteomes" id="UP001567538">
    <property type="component" value="Unassembled WGS sequence"/>
</dbReference>
<dbReference type="PANTHER" id="PTHR24186:SF37">
    <property type="entry name" value="PGG DOMAIN-CONTAINING PROTEIN"/>
    <property type="match status" value="1"/>
</dbReference>
<evidence type="ECO:0000256" key="2">
    <source>
        <dbReference type="ARBA" id="ARBA00023043"/>
    </source>
</evidence>
<gene>
    <name evidence="3" type="ORF">AAHA92_26034</name>
</gene>
<dbReference type="AlphaFoldDB" id="A0ABD1GCL1"/>